<evidence type="ECO:0000256" key="1">
    <source>
        <dbReference type="SAM" id="MobiDB-lite"/>
    </source>
</evidence>
<sequence length="71" mass="7482">MRTSVPIAISMKLQQQKSGRRHRSGSDVTNVAADASAVIVARADTAAGHGQSRTALGPVRRTSSLGELLRQ</sequence>
<feature type="region of interest" description="Disordered" evidence="1">
    <location>
        <begin position="46"/>
        <end position="71"/>
    </location>
</feature>
<comment type="caution">
    <text evidence="2">The sequence shown here is derived from an EMBL/GenBank/DDBJ whole genome shotgun (WGS) entry which is preliminary data.</text>
</comment>
<gene>
    <name evidence="2" type="ORF">FJT64_011781</name>
</gene>
<name>A0A6A4VEL1_AMPAM</name>
<organism evidence="2 3">
    <name type="scientific">Amphibalanus amphitrite</name>
    <name type="common">Striped barnacle</name>
    <name type="synonym">Balanus amphitrite</name>
    <dbReference type="NCBI Taxonomy" id="1232801"/>
    <lineage>
        <taxon>Eukaryota</taxon>
        <taxon>Metazoa</taxon>
        <taxon>Ecdysozoa</taxon>
        <taxon>Arthropoda</taxon>
        <taxon>Crustacea</taxon>
        <taxon>Multicrustacea</taxon>
        <taxon>Cirripedia</taxon>
        <taxon>Thoracica</taxon>
        <taxon>Thoracicalcarea</taxon>
        <taxon>Balanomorpha</taxon>
        <taxon>Balanoidea</taxon>
        <taxon>Balanidae</taxon>
        <taxon>Amphibalaninae</taxon>
        <taxon>Amphibalanus</taxon>
    </lineage>
</organism>
<accession>A0A6A4VEL1</accession>
<keyword evidence="3" id="KW-1185">Reference proteome</keyword>
<reference evidence="2 3" key="1">
    <citation type="submission" date="2019-07" db="EMBL/GenBank/DDBJ databases">
        <title>Draft genome assembly of a fouling barnacle, Amphibalanus amphitrite (Darwin, 1854): The first reference genome for Thecostraca.</title>
        <authorList>
            <person name="Kim W."/>
        </authorList>
    </citation>
    <scope>NUCLEOTIDE SEQUENCE [LARGE SCALE GENOMIC DNA]</scope>
    <source>
        <strain evidence="2">SNU_AA5</strain>
        <tissue evidence="2">Soma without cirri and trophi</tissue>
    </source>
</reference>
<dbReference type="Proteomes" id="UP000440578">
    <property type="component" value="Unassembled WGS sequence"/>
</dbReference>
<evidence type="ECO:0000313" key="3">
    <source>
        <dbReference type="Proteomes" id="UP000440578"/>
    </source>
</evidence>
<protein>
    <submittedName>
        <fullName evidence="2">Uncharacterized protein</fullName>
    </submittedName>
</protein>
<dbReference type="AlphaFoldDB" id="A0A6A4VEL1"/>
<dbReference type="EMBL" id="VIIS01001989">
    <property type="protein sequence ID" value="KAF0289994.1"/>
    <property type="molecule type" value="Genomic_DNA"/>
</dbReference>
<evidence type="ECO:0000313" key="2">
    <source>
        <dbReference type="EMBL" id="KAF0289994.1"/>
    </source>
</evidence>
<proteinExistence type="predicted"/>